<dbReference type="GeneID" id="65121647"/>
<feature type="region of interest" description="Disordered" evidence="1">
    <location>
        <begin position="169"/>
        <end position="242"/>
    </location>
</feature>
<proteinExistence type="predicted"/>
<accession>A0A516KRA0</accession>
<dbReference type="RefSeq" id="YP_010103748.1">
    <property type="nucleotide sequence ID" value="NC_055811.1"/>
</dbReference>
<keyword evidence="3" id="KW-1185">Reference proteome</keyword>
<protein>
    <submittedName>
        <fullName evidence="2">Immunity repressor</fullName>
    </submittedName>
</protein>
<sequence length="242" mass="26566">MSELWEIIQTHLDQTGVREAEFARRIGTSPTTVNSWKNRGVRSLPERRLLQAVADEIDGVKYRDVLAAVLTDIGYADPSLATGRRHHGAWELGPELMVRLAMEAKGVESDAWTASLLTDDDDIDEIISTTEELTRSAEELAETAQEVAKLGVGGAAYLELAVEEERKRRRAVREASRSVGRRLSRPRSVARPSSSEAEVRPDDGGLPAAARQGLDKTKGEKLRDAHSDLGEESQVGLNDDDV</sequence>
<reference evidence="2 3" key="1">
    <citation type="submission" date="2019-06" db="EMBL/GenBank/DDBJ databases">
        <authorList>
            <person name="English H.B."/>
            <person name="Fox B.C."/>
            <person name="Houston B.M."/>
            <person name="Koller H.E."/>
            <person name="Salsman M.A."/>
            <person name="Teasley B.R."/>
            <person name="Vandoros E."/>
            <person name="Korey C.A."/>
            <person name="Tolsma S."/>
            <person name="Caruso S.M."/>
            <person name="Garlena R.A."/>
            <person name="Russell D.A."/>
            <person name="Pope W.H."/>
            <person name="Jacobs-Se D."/>
            <person name="Hatfull G.F."/>
        </authorList>
    </citation>
    <scope>NUCLEOTIDE SEQUENCE [LARGE SCALE GENOMIC DNA]</scope>
</reference>
<evidence type="ECO:0000313" key="3">
    <source>
        <dbReference type="Proteomes" id="UP000317704"/>
    </source>
</evidence>
<name>A0A516KRA0_9CAUD</name>
<evidence type="ECO:0000313" key="2">
    <source>
        <dbReference type="EMBL" id="QDP44163.1"/>
    </source>
</evidence>
<organism evidence="2 3">
    <name type="scientific">Gordonia phage JuJu</name>
    <dbReference type="NCBI Taxonomy" id="2590929"/>
    <lineage>
        <taxon>Viruses</taxon>
        <taxon>Duplodnaviria</taxon>
        <taxon>Heunggongvirae</taxon>
        <taxon>Uroviricota</taxon>
        <taxon>Caudoviricetes</taxon>
        <taxon>Jujuvirus</taxon>
        <taxon>Jujuvirus juju</taxon>
    </lineage>
</organism>
<feature type="compositionally biased region" description="Basic and acidic residues" evidence="1">
    <location>
        <begin position="213"/>
        <end position="229"/>
    </location>
</feature>
<dbReference type="KEGG" id="vg:65121647"/>
<dbReference type="Proteomes" id="UP000317704">
    <property type="component" value="Segment"/>
</dbReference>
<evidence type="ECO:0000256" key="1">
    <source>
        <dbReference type="SAM" id="MobiDB-lite"/>
    </source>
</evidence>
<gene>
    <name evidence="2" type="primary">47</name>
    <name evidence="2" type="ORF">SEA_JUJU_47</name>
</gene>
<feature type="compositionally biased region" description="Low complexity" evidence="1">
    <location>
        <begin position="186"/>
        <end position="196"/>
    </location>
</feature>
<dbReference type="EMBL" id="MN062704">
    <property type="protein sequence ID" value="QDP44163.1"/>
    <property type="molecule type" value="Genomic_DNA"/>
</dbReference>